<dbReference type="RefSeq" id="XP_041683751.1">
    <property type="nucleotide sequence ID" value="XM_041833381.1"/>
</dbReference>
<reference evidence="4" key="1">
    <citation type="journal article" date="2016" name="Genome Biol. Evol.">
        <title>Comparative 'omics' of the Fusarium fujikuroi species complex highlights differences in genetic potential and metabolite synthesis.</title>
        <authorList>
            <person name="Niehaus E.-M."/>
            <person name="Muensterkoetter M."/>
            <person name="Proctor R.H."/>
            <person name="Brown D.W."/>
            <person name="Sharon A."/>
            <person name="Idan Y."/>
            <person name="Oren-Young L."/>
            <person name="Sieber C.M."/>
            <person name="Novak O."/>
            <person name="Pencik A."/>
            <person name="Tarkowska D."/>
            <person name="Hromadova K."/>
            <person name="Freeman S."/>
            <person name="Maymon M."/>
            <person name="Elazar M."/>
            <person name="Youssef S.A."/>
            <person name="El-Shabrawy E.S.M."/>
            <person name="Shalaby A.B.A."/>
            <person name="Houterman P."/>
            <person name="Brock N.L."/>
            <person name="Burkhardt I."/>
            <person name="Tsavkelova E.A."/>
            <person name="Dickschat J.S."/>
            <person name="Galuszka P."/>
            <person name="Gueldener U."/>
            <person name="Tudzynski B."/>
        </authorList>
    </citation>
    <scope>NUCLEOTIDE SEQUENCE [LARGE SCALE GENOMIC DNA]</scope>
    <source>
        <strain evidence="4">MRC7560</strain>
    </source>
</reference>
<name>A0A1L7TB37_FUSMA</name>
<evidence type="ECO:0000313" key="3">
    <source>
        <dbReference type="EMBL" id="CVK95938.1"/>
    </source>
</evidence>
<feature type="compositionally biased region" description="Polar residues" evidence="2">
    <location>
        <begin position="580"/>
        <end position="593"/>
    </location>
</feature>
<evidence type="ECO:0000313" key="4">
    <source>
        <dbReference type="Proteomes" id="UP000184255"/>
    </source>
</evidence>
<feature type="compositionally biased region" description="Basic and acidic residues" evidence="2">
    <location>
        <begin position="566"/>
        <end position="577"/>
    </location>
</feature>
<feature type="compositionally biased region" description="Basic and acidic residues" evidence="2">
    <location>
        <begin position="717"/>
        <end position="730"/>
    </location>
</feature>
<evidence type="ECO:0000256" key="1">
    <source>
        <dbReference type="SAM" id="Coils"/>
    </source>
</evidence>
<organism evidence="3 4">
    <name type="scientific">Fusarium mangiferae</name>
    <name type="common">Mango malformation disease fungus</name>
    <dbReference type="NCBI Taxonomy" id="192010"/>
    <lineage>
        <taxon>Eukaryota</taxon>
        <taxon>Fungi</taxon>
        <taxon>Dikarya</taxon>
        <taxon>Ascomycota</taxon>
        <taxon>Pezizomycotina</taxon>
        <taxon>Sordariomycetes</taxon>
        <taxon>Hypocreomycetidae</taxon>
        <taxon>Hypocreales</taxon>
        <taxon>Nectriaceae</taxon>
        <taxon>Fusarium</taxon>
        <taxon>Fusarium fujikuroi species complex</taxon>
    </lineage>
</organism>
<keyword evidence="1" id="KW-0175">Coiled coil</keyword>
<dbReference type="EMBL" id="FCQH01000007">
    <property type="protein sequence ID" value="CVK95938.1"/>
    <property type="molecule type" value="Genomic_DNA"/>
</dbReference>
<accession>A0A1L7TB37</accession>
<dbReference type="Proteomes" id="UP000184255">
    <property type="component" value="Unassembled WGS sequence"/>
</dbReference>
<feature type="region of interest" description="Disordered" evidence="2">
    <location>
        <begin position="539"/>
        <end position="690"/>
    </location>
</feature>
<feature type="region of interest" description="Disordered" evidence="2">
    <location>
        <begin position="496"/>
        <end position="527"/>
    </location>
</feature>
<dbReference type="GeneID" id="65093109"/>
<feature type="compositionally biased region" description="Low complexity" evidence="2">
    <location>
        <begin position="498"/>
        <end position="521"/>
    </location>
</feature>
<proteinExistence type="predicted"/>
<protein>
    <submittedName>
        <fullName evidence="3">Uncharacterized protein</fullName>
    </submittedName>
</protein>
<keyword evidence="4" id="KW-1185">Reference proteome</keyword>
<evidence type="ECO:0000256" key="2">
    <source>
        <dbReference type="SAM" id="MobiDB-lite"/>
    </source>
</evidence>
<sequence length="760" mass="85181">MDSDRRSQLESCSSILAAVKLIEESAIEFHRQLLGYQVLSLKDDQLDLDNRIRDLGAEMRELQENNRDITSHANEAKRLGQTLKQTARDISRKAREEPVTVEDIEPYIQEFTEKTNVAMGAMLAYHERLMAQAGANLPPTPATDVGDDSDNDAPLDTPDYSPPSPHLTLRSPPTSNRTSPDAGAPPFSNHRARCREITAAEIGGFSGQKITETPAGSAEWYVFQCEEHNLRFDGLPRPAQAAARHAITHGLPPTRPSAIEAFGIKIVGCDAAIAKAHNDRVVVQAKRKTGFQANRGTDGSAYRPQGERRTDEMASLLGDISPSHPRHIPIRQAAVMRKRTILTRELDGTEKPSEITAKTIYWIKWPDDGLCYPAYVLPWESLPRFRSKYLAPVDRGLLETVDELPACYDRAYGLAGVWAEGYKDGQRKMNKRVYPVIFFTLGKRFPWECETAWAAEEDFRVFDGDREDPQFKALVDHWRARENRQTPDDELIRLKLMSPPGDQTSSDDSSSVRESSQEMSPENGNIDDELRSSFMELNDCLGSDRGSRRGGSPNSDDDAGDIGDALVREAMESESRHTSAHLSQHMPQRQGSETYRRGSRSMSLDNGPPTGRFYPDEGEDSDIYGDDKVGPFLTRHPSEESNTTSSRHNFGESPVRSWEFSDFINGRTTIPPSDDEESLQENESHCEMNFPSSKVSLGQMAHFTVSDEDVMQVDEPSTSRERVSSSEQRLRQAMASAARQTNSVWRETFREHSEEVGELL</sequence>
<feature type="region of interest" description="Disordered" evidence="2">
    <location>
        <begin position="708"/>
        <end position="745"/>
    </location>
</feature>
<feature type="region of interest" description="Disordered" evidence="2">
    <location>
        <begin position="135"/>
        <end position="189"/>
    </location>
</feature>
<dbReference type="VEuPathDB" id="FungiDB:FMAN_13860"/>
<dbReference type="AlphaFoldDB" id="A0A1L7TB37"/>
<gene>
    <name evidence="3" type="ORF">FMAN_13860</name>
</gene>
<feature type="coiled-coil region" evidence="1">
    <location>
        <begin position="45"/>
        <end position="79"/>
    </location>
</feature>
<comment type="caution">
    <text evidence="3">The sequence shown here is derived from an EMBL/GenBank/DDBJ whole genome shotgun (WGS) entry which is preliminary data.</text>
</comment>